<comment type="similarity">
    <text evidence="1">Belongs to the ABC transporter superfamily.</text>
</comment>
<dbReference type="InterPro" id="IPR003593">
    <property type="entry name" value="AAA+_ATPase"/>
</dbReference>
<evidence type="ECO:0000256" key="1">
    <source>
        <dbReference type="ARBA" id="ARBA00005417"/>
    </source>
</evidence>
<dbReference type="SUPFAM" id="SSF52540">
    <property type="entry name" value="P-loop containing nucleoside triphosphate hydrolases"/>
    <property type="match status" value="1"/>
</dbReference>
<keyword evidence="3" id="KW-0547">Nucleotide-binding</keyword>
<name>A0A6P0HHN2_9ACTN</name>
<accession>A0A6P0HHN2</accession>
<keyword evidence="2" id="KW-0813">Transport</keyword>
<dbReference type="InterPro" id="IPR003439">
    <property type="entry name" value="ABC_transporter-like_ATP-bd"/>
</dbReference>
<gene>
    <name evidence="7" type="ORF">G3T38_05545</name>
</gene>
<evidence type="ECO:0000256" key="3">
    <source>
        <dbReference type="ARBA" id="ARBA00022741"/>
    </source>
</evidence>
<dbReference type="InterPro" id="IPR027417">
    <property type="entry name" value="P-loop_NTPase"/>
</dbReference>
<evidence type="ECO:0000313" key="8">
    <source>
        <dbReference type="Proteomes" id="UP000468687"/>
    </source>
</evidence>
<dbReference type="EMBL" id="JAAGXA010000003">
    <property type="protein sequence ID" value="NEN77737.1"/>
    <property type="molecule type" value="Genomic_DNA"/>
</dbReference>
<dbReference type="RefSeq" id="WP_163771106.1">
    <property type="nucleotide sequence ID" value="NZ_JAAGXA010000003.1"/>
</dbReference>
<dbReference type="PROSITE" id="PS50893">
    <property type="entry name" value="ABC_TRANSPORTER_2"/>
    <property type="match status" value="1"/>
</dbReference>
<dbReference type="PANTHER" id="PTHR43820">
    <property type="entry name" value="HIGH-AFFINITY BRANCHED-CHAIN AMINO ACID TRANSPORT ATP-BINDING PROTEIN LIVF"/>
    <property type="match status" value="1"/>
</dbReference>
<dbReference type="GO" id="GO:0015807">
    <property type="term" value="P:L-amino acid transport"/>
    <property type="evidence" value="ECO:0007669"/>
    <property type="project" value="TreeGrafter"/>
</dbReference>
<dbReference type="GO" id="GO:0015658">
    <property type="term" value="F:branched-chain amino acid transmembrane transporter activity"/>
    <property type="evidence" value="ECO:0007669"/>
    <property type="project" value="TreeGrafter"/>
</dbReference>
<organism evidence="7 8">
    <name type="scientific">Nocardioides zeae</name>
    <dbReference type="NCBI Taxonomy" id="1457234"/>
    <lineage>
        <taxon>Bacteria</taxon>
        <taxon>Bacillati</taxon>
        <taxon>Actinomycetota</taxon>
        <taxon>Actinomycetes</taxon>
        <taxon>Propionibacteriales</taxon>
        <taxon>Nocardioidaceae</taxon>
        <taxon>Nocardioides</taxon>
    </lineage>
</organism>
<dbReference type="GO" id="GO:0005524">
    <property type="term" value="F:ATP binding"/>
    <property type="evidence" value="ECO:0007669"/>
    <property type="project" value="UniProtKB-KW"/>
</dbReference>
<dbReference type="AlphaFoldDB" id="A0A6P0HHN2"/>
<reference evidence="7 8" key="1">
    <citation type="journal article" date="2014" name="Int. J. Syst. Evol. Microbiol.">
        <title>Nocardioides zeae sp. nov., isolated from the stem of Zea mays.</title>
        <authorList>
            <person name="Glaeser S.P."/>
            <person name="McInroy J.A."/>
            <person name="Busse H.J."/>
            <person name="Kampfer P."/>
        </authorList>
    </citation>
    <scope>NUCLEOTIDE SEQUENCE [LARGE SCALE GENOMIC DNA]</scope>
    <source>
        <strain evidence="7 8">JCM 30728</strain>
    </source>
</reference>
<keyword evidence="5" id="KW-0029">Amino-acid transport</keyword>
<evidence type="ECO:0000256" key="2">
    <source>
        <dbReference type="ARBA" id="ARBA00022448"/>
    </source>
</evidence>
<dbReference type="Pfam" id="PF00005">
    <property type="entry name" value="ABC_tran"/>
    <property type="match status" value="1"/>
</dbReference>
<keyword evidence="8" id="KW-1185">Reference proteome</keyword>
<evidence type="ECO:0000256" key="4">
    <source>
        <dbReference type="ARBA" id="ARBA00022840"/>
    </source>
</evidence>
<dbReference type="PROSITE" id="PS00211">
    <property type="entry name" value="ABC_TRANSPORTER_1"/>
    <property type="match status" value="1"/>
</dbReference>
<dbReference type="Gene3D" id="3.40.50.300">
    <property type="entry name" value="P-loop containing nucleotide triphosphate hydrolases"/>
    <property type="match status" value="1"/>
</dbReference>
<proteinExistence type="inferred from homology"/>
<evidence type="ECO:0000259" key="6">
    <source>
        <dbReference type="PROSITE" id="PS50893"/>
    </source>
</evidence>
<dbReference type="InterPro" id="IPR017871">
    <property type="entry name" value="ABC_transporter-like_CS"/>
</dbReference>
<evidence type="ECO:0000313" key="7">
    <source>
        <dbReference type="EMBL" id="NEN77737.1"/>
    </source>
</evidence>
<dbReference type="SMART" id="SM00382">
    <property type="entry name" value="AAA"/>
    <property type="match status" value="1"/>
</dbReference>
<dbReference type="PANTHER" id="PTHR43820:SF4">
    <property type="entry name" value="HIGH-AFFINITY BRANCHED-CHAIN AMINO ACID TRANSPORT ATP-BINDING PROTEIN LIVF"/>
    <property type="match status" value="1"/>
</dbReference>
<dbReference type="CDD" id="cd03224">
    <property type="entry name" value="ABC_TM1139_LivF_branched"/>
    <property type="match status" value="1"/>
</dbReference>
<dbReference type="Proteomes" id="UP000468687">
    <property type="component" value="Unassembled WGS sequence"/>
</dbReference>
<sequence length="236" mass="25209">MSLVLEKVASGYGRLAVLHGVDLEVPRGEIVSVVGANGAGKSTLAQTISGLLTTTAGTITLDGTPVHRLRPERRARLGLVHVPEGRRLFGGLTVAENVGMGRHAARGRRGDPDVVEHLLDAFPRLRERWGQRAGLLSGGEQQMVALARAAASRPRYLLLDEPSLGLSPRLSSEVFRLVAMIAEETGAGVVLVEQRVDAALRLATTGHVIEHGRIVVSGDAEELRTSEMIRKAYLGV</sequence>
<protein>
    <submittedName>
        <fullName evidence="7">ABC transporter ATP-binding protein</fullName>
    </submittedName>
</protein>
<comment type="caution">
    <text evidence="7">The sequence shown here is derived from an EMBL/GenBank/DDBJ whole genome shotgun (WGS) entry which is preliminary data.</text>
</comment>
<dbReference type="GO" id="GO:0016887">
    <property type="term" value="F:ATP hydrolysis activity"/>
    <property type="evidence" value="ECO:0007669"/>
    <property type="project" value="InterPro"/>
</dbReference>
<feature type="domain" description="ABC transporter" evidence="6">
    <location>
        <begin position="3"/>
        <end position="236"/>
    </location>
</feature>
<evidence type="ECO:0000256" key="5">
    <source>
        <dbReference type="ARBA" id="ARBA00022970"/>
    </source>
</evidence>
<keyword evidence="4 7" id="KW-0067">ATP-binding</keyword>
<dbReference type="InterPro" id="IPR052156">
    <property type="entry name" value="BCAA_Transport_ATP-bd_LivF"/>
</dbReference>